<dbReference type="GO" id="GO:0001725">
    <property type="term" value="C:stress fiber"/>
    <property type="evidence" value="ECO:0007669"/>
    <property type="project" value="TreeGrafter"/>
</dbReference>
<dbReference type="Proteomes" id="UP000319731">
    <property type="component" value="Unassembled WGS sequence"/>
</dbReference>
<dbReference type="PROSITE" id="PS50023">
    <property type="entry name" value="LIM_DOMAIN_2"/>
    <property type="match status" value="1"/>
</dbReference>
<dbReference type="FunFam" id="2.10.110.10:FF:000009">
    <property type="entry name" value="Paxillin isoform 1"/>
    <property type="match status" value="1"/>
</dbReference>
<accession>A0A507BYW3</accession>
<dbReference type="RefSeq" id="XP_031023323.1">
    <property type="nucleotide sequence ID" value="XM_031170669.1"/>
</dbReference>
<feature type="region of interest" description="Disordered" evidence="5">
    <location>
        <begin position="41"/>
        <end position="79"/>
    </location>
</feature>
<keyword evidence="8" id="KW-1185">Reference proteome</keyword>
<evidence type="ECO:0000313" key="8">
    <source>
        <dbReference type="Proteomes" id="UP000319731"/>
    </source>
</evidence>
<protein>
    <recommendedName>
        <fullName evidence="6">LIM zinc-binding domain-containing protein</fullName>
    </recommendedName>
</protein>
<proteinExistence type="predicted"/>
<evidence type="ECO:0000256" key="3">
    <source>
        <dbReference type="ARBA" id="ARBA00023038"/>
    </source>
</evidence>
<dbReference type="GO" id="GO:0051371">
    <property type="term" value="F:muscle alpha-actinin binding"/>
    <property type="evidence" value="ECO:0007669"/>
    <property type="project" value="TreeGrafter"/>
</dbReference>
<evidence type="ECO:0000256" key="1">
    <source>
        <dbReference type="ARBA" id="ARBA00022723"/>
    </source>
</evidence>
<feature type="compositionally biased region" description="Basic residues" evidence="5">
    <location>
        <begin position="65"/>
        <end position="79"/>
    </location>
</feature>
<name>A0A507BYW3_9FUNG</name>
<evidence type="ECO:0000259" key="6">
    <source>
        <dbReference type="PROSITE" id="PS50023"/>
    </source>
</evidence>
<organism evidence="7 8">
    <name type="scientific">Synchytrium microbalum</name>
    <dbReference type="NCBI Taxonomy" id="1806994"/>
    <lineage>
        <taxon>Eukaryota</taxon>
        <taxon>Fungi</taxon>
        <taxon>Fungi incertae sedis</taxon>
        <taxon>Chytridiomycota</taxon>
        <taxon>Chytridiomycota incertae sedis</taxon>
        <taxon>Chytridiomycetes</taxon>
        <taxon>Synchytriales</taxon>
        <taxon>Synchytriaceae</taxon>
        <taxon>Synchytrium</taxon>
    </lineage>
</organism>
<dbReference type="AlphaFoldDB" id="A0A507BYW3"/>
<gene>
    <name evidence="7" type="ORF">SmJEL517_g04741</name>
</gene>
<dbReference type="Gene3D" id="2.10.110.10">
    <property type="entry name" value="Cysteine Rich Protein"/>
    <property type="match status" value="1"/>
</dbReference>
<evidence type="ECO:0000256" key="5">
    <source>
        <dbReference type="SAM" id="MobiDB-lite"/>
    </source>
</evidence>
<dbReference type="SUPFAM" id="SSF57716">
    <property type="entry name" value="Glucocorticoid receptor-like (DNA-binding domain)"/>
    <property type="match status" value="2"/>
</dbReference>
<dbReference type="GeneID" id="42005966"/>
<dbReference type="PROSITE" id="PS00478">
    <property type="entry name" value="LIM_DOMAIN_1"/>
    <property type="match status" value="1"/>
</dbReference>
<dbReference type="GO" id="GO:0031941">
    <property type="term" value="C:filamentous actin"/>
    <property type="evidence" value="ECO:0007669"/>
    <property type="project" value="TreeGrafter"/>
</dbReference>
<keyword evidence="2 4" id="KW-0862">Zinc</keyword>
<evidence type="ECO:0000256" key="2">
    <source>
        <dbReference type="ARBA" id="ARBA00022833"/>
    </source>
</evidence>
<keyword evidence="1 4" id="KW-0479">Metal-binding</keyword>
<dbReference type="GO" id="GO:0046872">
    <property type="term" value="F:metal ion binding"/>
    <property type="evidence" value="ECO:0007669"/>
    <property type="project" value="UniProtKB-KW"/>
</dbReference>
<reference evidence="7 8" key="1">
    <citation type="journal article" date="2019" name="Sci. Rep.">
        <title>Comparative genomics of chytrid fungi reveal insights into the obligate biotrophic and pathogenic lifestyle of Synchytrium endobioticum.</title>
        <authorList>
            <person name="van de Vossenberg B.T.L.H."/>
            <person name="Warris S."/>
            <person name="Nguyen H.D.T."/>
            <person name="van Gent-Pelzer M.P.E."/>
            <person name="Joly D.L."/>
            <person name="van de Geest H.C."/>
            <person name="Bonants P.J.M."/>
            <person name="Smith D.S."/>
            <person name="Levesque C.A."/>
            <person name="van der Lee T.A.J."/>
        </authorList>
    </citation>
    <scope>NUCLEOTIDE SEQUENCE [LARGE SCALE GENOMIC DNA]</scope>
    <source>
        <strain evidence="7 8">JEL517</strain>
    </source>
</reference>
<keyword evidence="3 4" id="KW-0440">LIM domain</keyword>
<dbReference type="InterPro" id="IPR001781">
    <property type="entry name" value="Znf_LIM"/>
</dbReference>
<dbReference type="GO" id="GO:0030036">
    <property type="term" value="P:actin cytoskeleton organization"/>
    <property type="evidence" value="ECO:0007669"/>
    <property type="project" value="TreeGrafter"/>
</dbReference>
<dbReference type="Pfam" id="PF00412">
    <property type="entry name" value="LIM"/>
    <property type="match status" value="1"/>
</dbReference>
<dbReference type="STRING" id="1806994.A0A507BYW3"/>
<dbReference type="InterPro" id="IPR050604">
    <property type="entry name" value="PDZ-LIM_domain"/>
</dbReference>
<dbReference type="OrthoDB" id="8062037at2759"/>
<evidence type="ECO:0000256" key="4">
    <source>
        <dbReference type="PROSITE-ProRule" id="PRU00125"/>
    </source>
</evidence>
<dbReference type="SMART" id="SM00132">
    <property type="entry name" value="LIM"/>
    <property type="match status" value="1"/>
</dbReference>
<dbReference type="PANTHER" id="PTHR24214:SF61">
    <property type="entry name" value="PDZ AND LIM DOMAIN PROTEIN 3-LIKE"/>
    <property type="match status" value="1"/>
</dbReference>
<feature type="domain" description="LIM zinc-binding" evidence="6">
    <location>
        <begin position="95"/>
        <end position="154"/>
    </location>
</feature>
<dbReference type="EMBL" id="QEAO01000035">
    <property type="protein sequence ID" value="TPX32049.1"/>
    <property type="molecule type" value="Genomic_DNA"/>
</dbReference>
<evidence type="ECO:0000313" key="7">
    <source>
        <dbReference type="EMBL" id="TPX32049.1"/>
    </source>
</evidence>
<feature type="region of interest" description="Disordered" evidence="5">
    <location>
        <begin position="1"/>
        <end position="29"/>
    </location>
</feature>
<dbReference type="GO" id="GO:0003779">
    <property type="term" value="F:actin binding"/>
    <property type="evidence" value="ECO:0007669"/>
    <property type="project" value="TreeGrafter"/>
</dbReference>
<sequence>MPREQSRYRQNTEYAAPLHPSTPRRENNSLQRLNNLVFDHYTPRSRVPGPPNSNQQPPAHESLRSRVRHREGARNHRRTSLYFDSHADIGPSALHSCDACQQPISGPTIVALNRNWHPAHFNCFKCKNTLNSGKFFEHEQKPFCERCFHESFSPTCSYCGEIITKVGASLKTKEVFGLRPPIKRRLSLF</sequence>
<comment type="caution">
    <text evidence="7">The sequence shown here is derived from an EMBL/GenBank/DDBJ whole genome shotgun (WGS) entry which is preliminary data.</text>
</comment>
<dbReference type="PANTHER" id="PTHR24214">
    <property type="entry name" value="PDZ AND LIM DOMAIN PROTEIN ZASP"/>
    <property type="match status" value="1"/>
</dbReference>